<proteinExistence type="predicted"/>
<dbReference type="Proteomes" id="UP001215712">
    <property type="component" value="Unassembled WGS sequence"/>
</dbReference>
<sequence>MPRRKREETPGPQEGGQEPPEGPSTPTSEEFDEGFGSVWDSVNRKPVGIEALDLTHSYVQYLQSEETEDAQNEEKQLVPLDKTSHLWRKPEGVEAPLRIVILMVKFNVALSELGEGIMPQLFESRLLKLEKDRLEIQVTKRNEDSFLSPAVLKRVSTLEQLWDIVRRCGDKDKQLVNIEAILDAYRSGELTWTGLVTYWSNGNQLCEPRPFSWDEFETINKYYDGNKSFWTEGLDGPGPESAKYRFVVPASPFHPFLNTYNVMVRLPGVDWWEEFTFLYDTGSTMCRIYETDLTQLQGHWSVDDPGHNIPIMGHVLAEEHSSFTGDSVVMVEVALRHPGLHETRLTPWVRIQCAVTAGSCPTDSPKRLDGPWIRYFMHTLTEPNGRNELYFDTQNRWWRRGSSEIHLGQRRLPRRDAYGGTNVNLRIPRAPWMRAFPENELPAYSAVDPPGGAGPPWTDEFLQERLAIRHKKSPQNTYHWSFGTPIAE</sequence>
<feature type="compositionally biased region" description="Low complexity" evidence="1">
    <location>
        <begin position="10"/>
        <end position="28"/>
    </location>
</feature>
<reference evidence="2" key="1">
    <citation type="journal article" date="2023" name="IMA Fungus">
        <title>Comparative genomic study of the Penicillium genus elucidates a diverse pangenome and 15 lateral gene transfer events.</title>
        <authorList>
            <person name="Petersen C."/>
            <person name="Sorensen T."/>
            <person name="Nielsen M.R."/>
            <person name="Sondergaard T.E."/>
            <person name="Sorensen J.L."/>
            <person name="Fitzpatrick D.A."/>
            <person name="Frisvad J.C."/>
            <person name="Nielsen K.L."/>
        </authorList>
    </citation>
    <scope>NUCLEOTIDE SEQUENCE</scope>
    <source>
        <strain evidence="2">IBT 17514</strain>
    </source>
</reference>
<name>A0AAD6HQG1_9EURO</name>
<dbReference type="AlphaFoldDB" id="A0AAD6HQG1"/>
<comment type="caution">
    <text evidence="2">The sequence shown here is derived from an EMBL/GenBank/DDBJ whole genome shotgun (WGS) entry which is preliminary data.</text>
</comment>
<dbReference type="EMBL" id="JAQJAN010000004">
    <property type="protein sequence ID" value="KAJ5732339.1"/>
    <property type="molecule type" value="Genomic_DNA"/>
</dbReference>
<feature type="region of interest" description="Disordered" evidence="1">
    <location>
        <begin position="1"/>
        <end position="39"/>
    </location>
</feature>
<keyword evidence="3" id="KW-1185">Reference proteome</keyword>
<organism evidence="2 3">
    <name type="scientific">Penicillium malachiteum</name>
    <dbReference type="NCBI Taxonomy" id="1324776"/>
    <lineage>
        <taxon>Eukaryota</taxon>
        <taxon>Fungi</taxon>
        <taxon>Dikarya</taxon>
        <taxon>Ascomycota</taxon>
        <taxon>Pezizomycotina</taxon>
        <taxon>Eurotiomycetes</taxon>
        <taxon>Eurotiomycetidae</taxon>
        <taxon>Eurotiales</taxon>
        <taxon>Aspergillaceae</taxon>
        <taxon>Penicillium</taxon>
    </lineage>
</organism>
<protein>
    <submittedName>
        <fullName evidence="2">Uncharacterized protein</fullName>
    </submittedName>
</protein>
<evidence type="ECO:0000313" key="3">
    <source>
        <dbReference type="Proteomes" id="UP001215712"/>
    </source>
</evidence>
<gene>
    <name evidence="2" type="ORF">N7493_003820</name>
</gene>
<accession>A0AAD6HQG1</accession>
<evidence type="ECO:0000313" key="2">
    <source>
        <dbReference type="EMBL" id="KAJ5732339.1"/>
    </source>
</evidence>
<reference evidence="2" key="2">
    <citation type="submission" date="2023-01" db="EMBL/GenBank/DDBJ databases">
        <authorList>
            <person name="Petersen C."/>
        </authorList>
    </citation>
    <scope>NUCLEOTIDE SEQUENCE</scope>
    <source>
        <strain evidence="2">IBT 17514</strain>
    </source>
</reference>
<evidence type="ECO:0000256" key="1">
    <source>
        <dbReference type="SAM" id="MobiDB-lite"/>
    </source>
</evidence>